<reference evidence="2 3" key="1">
    <citation type="submission" date="2015-10" db="EMBL/GenBank/DDBJ databases">
        <title>Draft genome sequence of Streptomyces canus DSM 40017, type strain for the species Streptomyces canus.</title>
        <authorList>
            <person name="Ruckert C."/>
            <person name="Winkler A."/>
            <person name="Kalinowski J."/>
            <person name="Kampfer P."/>
            <person name="Glaeser S."/>
        </authorList>
    </citation>
    <scope>NUCLEOTIDE SEQUENCE [LARGE SCALE GENOMIC DNA]</scope>
    <source>
        <strain evidence="2 3">DSM 40017</strain>
    </source>
</reference>
<protein>
    <submittedName>
        <fullName evidence="2">Uncharacterized protein</fullName>
    </submittedName>
</protein>
<comment type="caution">
    <text evidence="2">The sequence shown here is derived from an EMBL/GenBank/DDBJ whole genome shotgun (WGS) entry which is preliminary data.</text>
</comment>
<dbReference type="Proteomes" id="UP000053669">
    <property type="component" value="Unassembled WGS sequence"/>
</dbReference>
<organism evidence="2 3">
    <name type="scientific">Streptomyces canus</name>
    <dbReference type="NCBI Taxonomy" id="58343"/>
    <lineage>
        <taxon>Bacteria</taxon>
        <taxon>Bacillati</taxon>
        <taxon>Actinomycetota</taxon>
        <taxon>Actinomycetes</taxon>
        <taxon>Kitasatosporales</taxon>
        <taxon>Streptomycetaceae</taxon>
        <taxon>Streptomyces</taxon>
        <taxon>Streptomyces aurantiacus group</taxon>
    </lineage>
</organism>
<gene>
    <name evidence="2" type="ORF">AQJ46_03710</name>
</gene>
<accession>A0A101SIW1</accession>
<dbReference type="EMBL" id="LMWU01000001">
    <property type="protein sequence ID" value="KUN74647.1"/>
    <property type="molecule type" value="Genomic_DNA"/>
</dbReference>
<dbReference type="STRING" id="58343.AQJ46_03710"/>
<sequence>MPRRYGGRPREVGHLRHRGHRGTDSEFTVQSDNWRIAVNYGLPAAVYLLIGHAVAGWVHRT</sequence>
<dbReference type="RefSeq" id="WP_059204165.1">
    <property type="nucleotide sequence ID" value="NZ_KQ948656.1"/>
</dbReference>
<evidence type="ECO:0000256" key="1">
    <source>
        <dbReference type="SAM" id="MobiDB-lite"/>
    </source>
</evidence>
<evidence type="ECO:0000313" key="3">
    <source>
        <dbReference type="Proteomes" id="UP000053669"/>
    </source>
</evidence>
<name>A0A101SIW1_9ACTN</name>
<evidence type="ECO:0000313" key="2">
    <source>
        <dbReference type="EMBL" id="KUN74647.1"/>
    </source>
</evidence>
<proteinExistence type="predicted"/>
<feature type="region of interest" description="Disordered" evidence="1">
    <location>
        <begin position="1"/>
        <end position="24"/>
    </location>
</feature>
<dbReference type="AlphaFoldDB" id="A0A101SIW1"/>